<dbReference type="AlphaFoldDB" id="A0A9W5RBL3"/>
<feature type="domain" description="Tyr recombinase" evidence="2">
    <location>
        <begin position="358"/>
        <end position="539"/>
    </location>
</feature>
<dbReference type="GO" id="GO:0006310">
    <property type="term" value="P:DNA recombination"/>
    <property type="evidence" value="ECO:0007669"/>
    <property type="project" value="UniProtKB-KW"/>
</dbReference>
<proteinExistence type="predicted"/>
<organism evidence="3 4">
    <name type="scientific">Bacillus cereus VD184</name>
    <dbReference type="NCBI Taxonomy" id="1053242"/>
    <lineage>
        <taxon>Bacteria</taxon>
        <taxon>Bacillati</taxon>
        <taxon>Bacillota</taxon>
        <taxon>Bacilli</taxon>
        <taxon>Bacillales</taxon>
        <taxon>Bacillaceae</taxon>
        <taxon>Bacillus</taxon>
        <taxon>Bacillus cereus group</taxon>
    </lineage>
</organism>
<gene>
    <name evidence="3" type="ORF">IKC_04166</name>
</gene>
<sequence>MKRKRQINIGEVNFHERLKYELSSYIEKTIQSDGSVTTKRVDNPYFLMNNNWNIKFLKSIPQFRKMADNYKGKRRNVHFRINSPTVNLEIKYVWYQKLFKEQWALSSGFNQKAALLTKLSIFLNEKYPYLPSLFDLDMERAEREWLFWLEQHGIPTTKTSKTTMFDEYTHKSPAATYFRIIHSNFLVLADSRNEWEKDRWDVRILHSQYGIYYSKSLTAHFLDFTGIEPMKIRHSTKKYIKQRLMGRQDLSFATARVYSRTLTKFFSFIFSLEPTWNDLKGLKRSHMELYIQWFHEDTKNKKIENPERYISEGLKIISKFLGDIQKYEYDIAPTTNVRLLIFPGDKPKVKKKPYGQIDYIPDFVLEQLFAHLNELHKDIIPVVWVAFKTGLRISDVLELTTDCLVQLNGKYSIVTDIEKTFVQGHRIPIDEELAKILSVLISNSKENSTQDNNPEKYIFVRYQGIRKGKPYTQAWIRKHLNKTKIDIHPHLLRHTHATIYYQETKDIKQVQERLGHAQIQTTMNLYLHPSDEDIRKDWEKAQYAFKIDEKS</sequence>
<dbReference type="Gene3D" id="1.10.443.10">
    <property type="entry name" value="Intergrase catalytic core"/>
    <property type="match status" value="1"/>
</dbReference>
<dbReference type="GO" id="GO:0015074">
    <property type="term" value="P:DNA integration"/>
    <property type="evidence" value="ECO:0007669"/>
    <property type="project" value="InterPro"/>
</dbReference>
<protein>
    <recommendedName>
        <fullName evidence="2">Tyr recombinase domain-containing protein</fullName>
    </recommendedName>
</protein>
<dbReference type="PROSITE" id="PS51898">
    <property type="entry name" value="TYR_RECOMBINASE"/>
    <property type="match status" value="1"/>
</dbReference>
<dbReference type="PANTHER" id="PTHR30349">
    <property type="entry name" value="PHAGE INTEGRASE-RELATED"/>
    <property type="match status" value="1"/>
</dbReference>
<evidence type="ECO:0000259" key="2">
    <source>
        <dbReference type="PROSITE" id="PS51898"/>
    </source>
</evidence>
<accession>A0A9W5RBL3</accession>
<name>A0A9W5RBL3_BACCE</name>
<dbReference type="EMBL" id="AHFK01000018">
    <property type="protein sequence ID" value="EOQ19692.1"/>
    <property type="molecule type" value="Genomic_DNA"/>
</dbReference>
<dbReference type="InterPro" id="IPR002104">
    <property type="entry name" value="Integrase_catalytic"/>
</dbReference>
<dbReference type="GO" id="GO:0003677">
    <property type="term" value="F:DNA binding"/>
    <property type="evidence" value="ECO:0007669"/>
    <property type="project" value="InterPro"/>
</dbReference>
<keyword evidence="1" id="KW-0233">DNA recombination</keyword>
<evidence type="ECO:0000313" key="4">
    <source>
        <dbReference type="Proteomes" id="UP000014028"/>
    </source>
</evidence>
<dbReference type="Pfam" id="PF00589">
    <property type="entry name" value="Phage_integrase"/>
    <property type="match status" value="1"/>
</dbReference>
<dbReference type="Proteomes" id="UP000014028">
    <property type="component" value="Unassembled WGS sequence"/>
</dbReference>
<dbReference type="RefSeq" id="WP_016121662.1">
    <property type="nucleotide sequence ID" value="NZ_KB976820.1"/>
</dbReference>
<dbReference type="SUPFAM" id="SSF56349">
    <property type="entry name" value="DNA breaking-rejoining enzymes"/>
    <property type="match status" value="1"/>
</dbReference>
<evidence type="ECO:0000313" key="3">
    <source>
        <dbReference type="EMBL" id="EOQ19692.1"/>
    </source>
</evidence>
<comment type="caution">
    <text evidence="3">The sequence shown here is derived from an EMBL/GenBank/DDBJ whole genome shotgun (WGS) entry which is preliminary data.</text>
</comment>
<dbReference type="PANTHER" id="PTHR30349:SF81">
    <property type="entry name" value="TYROSINE RECOMBINASE XERC"/>
    <property type="match status" value="1"/>
</dbReference>
<dbReference type="InterPro" id="IPR013762">
    <property type="entry name" value="Integrase-like_cat_sf"/>
</dbReference>
<dbReference type="InterPro" id="IPR011010">
    <property type="entry name" value="DNA_brk_join_enz"/>
</dbReference>
<reference evidence="3 4" key="1">
    <citation type="submission" date="2012-12" db="EMBL/GenBank/DDBJ databases">
        <title>The Genome Sequence of Bacillus cereus VD184.</title>
        <authorList>
            <consortium name="The Broad Institute Genome Sequencing Platform"/>
            <consortium name="The Broad Institute Genome Sequencing Center for Infectious Disease"/>
            <person name="Feldgarden M."/>
            <person name="Van der Auwera G.A."/>
            <person name="Mahillon J."/>
            <person name="Duprez V."/>
            <person name="Timmery S."/>
            <person name="Mattelet C."/>
            <person name="Dierick K."/>
            <person name="Sun M."/>
            <person name="Yu Z."/>
            <person name="Zhu L."/>
            <person name="Hu X."/>
            <person name="Shank E.B."/>
            <person name="Swiecicka I."/>
            <person name="Hansen B.M."/>
            <person name="Andrup L."/>
            <person name="Walker B."/>
            <person name="Young S.K."/>
            <person name="Zeng Q."/>
            <person name="Gargeya S."/>
            <person name="Fitzgerald M."/>
            <person name="Haas B."/>
            <person name="Abouelleil A."/>
            <person name="Alvarado L."/>
            <person name="Arachchi H.M."/>
            <person name="Berlin A.M."/>
            <person name="Chapman S.B."/>
            <person name="Dewar J."/>
            <person name="Goldberg J."/>
            <person name="Griggs A."/>
            <person name="Gujja S."/>
            <person name="Hansen M."/>
            <person name="Howarth C."/>
            <person name="Imamovic A."/>
            <person name="Larimer J."/>
            <person name="McCowan C."/>
            <person name="Murphy C."/>
            <person name="Neiman D."/>
            <person name="Pearson M."/>
            <person name="Priest M."/>
            <person name="Roberts A."/>
            <person name="Saif S."/>
            <person name="Shea T."/>
            <person name="Sisk P."/>
            <person name="Sykes S."/>
            <person name="Wortman J."/>
            <person name="Nusbaum C."/>
            <person name="Birren B."/>
        </authorList>
    </citation>
    <scope>NUCLEOTIDE SEQUENCE [LARGE SCALE GENOMIC DNA]</scope>
    <source>
        <strain evidence="3 4">VD184</strain>
    </source>
</reference>
<dbReference type="InterPro" id="IPR050090">
    <property type="entry name" value="Tyrosine_recombinase_XerCD"/>
</dbReference>
<evidence type="ECO:0000256" key="1">
    <source>
        <dbReference type="ARBA" id="ARBA00023172"/>
    </source>
</evidence>